<dbReference type="InParanoid" id="D8LN43"/>
<dbReference type="Pfam" id="PF17849">
    <property type="entry name" value="OB_Dis3"/>
    <property type="match status" value="1"/>
</dbReference>
<accession>D8LN43</accession>
<dbReference type="GO" id="GO:0000176">
    <property type="term" value="C:nuclear exosome (RNase complex)"/>
    <property type="evidence" value="ECO:0007669"/>
    <property type="project" value="UniProtKB-ARBA"/>
</dbReference>
<evidence type="ECO:0000256" key="7">
    <source>
        <dbReference type="ARBA" id="ARBA00022801"/>
    </source>
</evidence>
<dbReference type="FunFam" id="2.40.50.700:FF:000001">
    <property type="entry name" value="Exosome complex exonuclease exoribonuclease (Rrp44)"/>
    <property type="match status" value="1"/>
</dbReference>
<keyword evidence="11" id="KW-0694">RNA-binding</keyword>
<evidence type="ECO:0000256" key="9">
    <source>
        <dbReference type="ARBA" id="ARBA00022839"/>
    </source>
</evidence>
<dbReference type="Gene3D" id="2.40.50.690">
    <property type="match status" value="1"/>
</dbReference>
<evidence type="ECO:0000259" key="16">
    <source>
        <dbReference type="SMART" id="SM00955"/>
    </source>
</evidence>
<feature type="region of interest" description="Disordered" evidence="15">
    <location>
        <begin position="29"/>
        <end position="51"/>
    </location>
</feature>
<keyword evidence="5" id="KW-0698">rRNA processing</keyword>
<dbReference type="EMBL" id="FN649728">
    <property type="protein sequence ID" value="CBN74806.1"/>
    <property type="molecule type" value="Genomic_DNA"/>
</dbReference>
<dbReference type="GO" id="GO:0000956">
    <property type="term" value="P:nuclear-transcribed mRNA catabolic process"/>
    <property type="evidence" value="ECO:0007669"/>
    <property type="project" value="UniProtKB-ARBA"/>
</dbReference>
<dbReference type="InterPro" id="IPR050180">
    <property type="entry name" value="RNR_Ribonuclease"/>
</dbReference>
<dbReference type="Gene3D" id="2.40.50.700">
    <property type="match status" value="1"/>
</dbReference>
<evidence type="ECO:0000256" key="10">
    <source>
        <dbReference type="ARBA" id="ARBA00022842"/>
    </source>
</evidence>
<evidence type="ECO:0000256" key="12">
    <source>
        <dbReference type="ARBA" id="ARBA00023242"/>
    </source>
</evidence>
<feature type="region of interest" description="Disordered" evidence="15">
    <location>
        <begin position="91"/>
        <end position="116"/>
    </location>
</feature>
<feature type="compositionally biased region" description="Low complexity" evidence="15">
    <location>
        <begin position="91"/>
        <end position="107"/>
    </location>
</feature>
<keyword evidence="6" id="KW-0540">Nuclease</keyword>
<dbReference type="InterPro" id="IPR022966">
    <property type="entry name" value="RNase_II/R_CS"/>
</dbReference>
<dbReference type="PROSITE" id="PS01175">
    <property type="entry name" value="RIBONUCLEASE_II"/>
    <property type="match status" value="1"/>
</dbReference>
<keyword evidence="12" id="KW-0539">Nucleus</keyword>
<dbReference type="PANTHER" id="PTHR23355:SF30">
    <property type="entry name" value="DIS3-LIKE EXONUCLEASE 1"/>
    <property type="match status" value="1"/>
</dbReference>
<proteinExistence type="inferred from homology"/>
<dbReference type="AlphaFoldDB" id="D8LN43"/>
<dbReference type="InterPro" id="IPR041505">
    <property type="entry name" value="Dis3_CSD2"/>
</dbReference>
<evidence type="ECO:0000256" key="15">
    <source>
        <dbReference type="SAM" id="MobiDB-lite"/>
    </source>
</evidence>
<dbReference type="Proteomes" id="UP000002630">
    <property type="component" value="Linkage Group LG03"/>
</dbReference>
<dbReference type="GO" id="GO:0000175">
    <property type="term" value="F:3'-5'-RNA exonuclease activity"/>
    <property type="evidence" value="ECO:0007669"/>
    <property type="project" value="TreeGrafter"/>
</dbReference>
<dbReference type="OrthoDB" id="372421at2759"/>
<keyword evidence="8" id="KW-0271">Exosome</keyword>
<dbReference type="EMBL" id="FN648630">
    <property type="protein sequence ID" value="CBN74806.1"/>
    <property type="molecule type" value="Genomic_DNA"/>
</dbReference>
<evidence type="ECO:0000256" key="14">
    <source>
        <dbReference type="RuleBase" id="RU003901"/>
    </source>
</evidence>
<protein>
    <recommendedName>
        <fullName evidence="4">DIS3-like exonuclease 1</fullName>
    </recommendedName>
    <alternativeName>
        <fullName evidence="13">Ribosomal RNA-processing protein 44</fullName>
    </alternativeName>
</protein>
<keyword evidence="10" id="KW-0460">Magnesium</keyword>
<evidence type="ECO:0000313" key="17">
    <source>
        <dbReference type="EMBL" id="CBN74806.1"/>
    </source>
</evidence>
<dbReference type="GO" id="GO:0003723">
    <property type="term" value="F:RNA binding"/>
    <property type="evidence" value="ECO:0007669"/>
    <property type="project" value="UniProtKB-KW"/>
</dbReference>
<dbReference type="GO" id="GO:0006364">
    <property type="term" value="P:rRNA processing"/>
    <property type="evidence" value="ECO:0007669"/>
    <property type="project" value="UniProtKB-KW"/>
</dbReference>
<sequence>MGAMRIRETYLRGDRLLVSMKDTLLGEGGGEEGEGCSFQATGGGEDSRKHNKRRCSYVCPTADFLHCYLELFDRPNFSACFQRDGGSGAAAAPAAGTSNAAHPPAAGATGGGASGQERPPRCCLLLLHSELSKLTGATGALSMKQERRLSQLARSLPGTMVFFDKFCPDLHGASAGATAGATDPGERSPSEALAVGGHARMGGTGAAGGGGAGLPRVLGLREFLRGYVGGDAEEELARRGDLLRRAHLSCKAATTSSSKAGGGGATGTATTSSPLQKPHPSKTQLEALVASGAASKGRLDVFEHNPKEGVVVVGAGGGAALDGWTDASGRAKVLVAGREGMNRSMHGDTVAVTLLPRRRWRAPTDRKRLTHAAEEEEDIPLEEFQDAEGAGDGGEAPPGAMPTGFVVGVLEEGRRPYVVTIPSEETTGQGGTATVAAVPMDPRVPKIRIKTRQLAQISGQRLVVMVDGWDVGHVFPFGHYVTSLGPVGEVSSEAAALLVECEASFQPFSFNALASLPLVPNPPKESQKPRDALLPPATLAERERPEDGFGKAPRWQDSGWRVQESDVAGRRDLRKERAMSVDPPGCQDIDDAMHVKRKPNGKLEIGVHIADVTRFVEADSPLDREARARATTVYLVHRRIDMLPALLSSDLCSLHAGEDRLSVSVVWEAEEDGDEDIRLCKGADGSPVCWFGRTVIHSKASMTYDQAQMLVEDGRIEKKKGHEEPPSGQAGRDVREGLQPGLAHDLRLLTRFARTARAERVRNGAIDLSQAGAELKFKIDPVTGTPLAVAGKEDSEIHHTIAELMILANSAVAEKIQGAFPSQALVRVHASPDPSRLTAFEGVAAKVGVNSTSESSGKPNSSAGGLSQSLATVEGGALRGQGEGGKSKAGLLKSLAVRAMSEAEYVSTGTLSDHQAHGKGLEAQEESRFGHFGLGLSHYTHFTSPIRRYADIVVHRLLLASLGVSVTQASNATHHTTKPPPRLPSGDGFNAPPAANRGDDDEGVLALPSSLAPSVMEMEEAAVGMVEADAAAERRPRRAGAGDASFVINPDGTRTYSKASGLAGVSSTRHFPIVVVYLAPTPVPTPVPAAPDTFQFLPSTLYQHQCQHQYQQHQTLFQFLPSTLHQHQCQHQYQQRQGSASLRAAGK</sequence>
<dbReference type="PANTHER" id="PTHR23355">
    <property type="entry name" value="RIBONUCLEASE"/>
    <property type="match status" value="1"/>
</dbReference>
<evidence type="ECO:0000256" key="1">
    <source>
        <dbReference type="ARBA" id="ARBA00001946"/>
    </source>
</evidence>
<dbReference type="SUPFAM" id="SSF50249">
    <property type="entry name" value="Nucleic acid-binding proteins"/>
    <property type="match status" value="2"/>
</dbReference>
<evidence type="ECO:0000256" key="4">
    <source>
        <dbReference type="ARBA" id="ARBA00016366"/>
    </source>
</evidence>
<evidence type="ECO:0000256" key="3">
    <source>
        <dbReference type="ARBA" id="ARBA00005785"/>
    </source>
</evidence>
<dbReference type="eggNOG" id="KOG2102">
    <property type="taxonomic scope" value="Eukaryota"/>
</dbReference>
<evidence type="ECO:0000313" key="18">
    <source>
        <dbReference type="Proteomes" id="UP000002630"/>
    </source>
</evidence>
<evidence type="ECO:0000256" key="6">
    <source>
        <dbReference type="ARBA" id="ARBA00022722"/>
    </source>
</evidence>
<evidence type="ECO:0000256" key="2">
    <source>
        <dbReference type="ARBA" id="ARBA00004123"/>
    </source>
</evidence>
<dbReference type="STRING" id="2880.D8LN43"/>
<organism evidence="17 18">
    <name type="scientific">Ectocarpus siliculosus</name>
    <name type="common">Brown alga</name>
    <name type="synonym">Conferva siliculosa</name>
    <dbReference type="NCBI Taxonomy" id="2880"/>
    <lineage>
        <taxon>Eukaryota</taxon>
        <taxon>Sar</taxon>
        <taxon>Stramenopiles</taxon>
        <taxon>Ochrophyta</taxon>
        <taxon>PX clade</taxon>
        <taxon>Phaeophyceae</taxon>
        <taxon>Ectocarpales</taxon>
        <taxon>Ectocarpaceae</taxon>
        <taxon>Ectocarpus</taxon>
    </lineage>
</organism>
<gene>
    <name evidence="17" type="ORF">Esi_0043_0043</name>
</gene>
<dbReference type="SMART" id="SM00955">
    <property type="entry name" value="RNB"/>
    <property type="match status" value="1"/>
</dbReference>
<feature type="region of interest" description="Disordered" evidence="15">
    <location>
        <begin position="571"/>
        <end position="592"/>
    </location>
</feature>
<evidence type="ECO:0000256" key="13">
    <source>
        <dbReference type="ARBA" id="ARBA00077930"/>
    </source>
</evidence>
<reference evidence="17 18" key="1">
    <citation type="journal article" date="2010" name="Nature">
        <title>The Ectocarpus genome and the independent evolution of multicellularity in brown algae.</title>
        <authorList>
            <person name="Cock J.M."/>
            <person name="Sterck L."/>
            <person name="Rouze P."/>
            <person name="Scornet D."/>
            <person name="Allen A.E."/>
            <person name="Amoutzias G."/>
            <person name="Anthouard V."/>
            <person name="Artiguenave F."/>
            <person name="Aury J.M."/>
            <person name="Badger J.H."/>
            <person name="Beszteri B."/>
            <person name="Billiau K."/>
            <person name="Bonnet E."/>
            <person name="Bothwell J.H."/>
            <person name="Bowler C."/>
            <person name="Boyen C."/>
            <person name="Brownlee C."/>
            <person name="Carrano C.J."/>
            <person name="Charrier B."/>
            <person name="Cho G.Y."/>
            <person name="Coelho S.M."/>
            <person name="Collen J."/>
            <person name="Corre E."/>
            <person name="Da Silva C."/>
            <person name="Delage L."/>
            <person name="Delaroque N."/>
            <person name="Dittami S.M."/>
            <person name="Doulbeau S."/>
            <person name="Elias M."/>
            <person name="Farnham G."/>
            <person name="Gachon C.M."/>
            <person name="Gschloessl B."/>
            <person name="Heesch S."/>
            <person name="Jabbari K."/>
            <person name="Jubin C."/>
            <person name="Kawai H."/>
            <person name="Kimura K."/>
            <person name="Kloareg B."/>
            <person name="Kupper F.C."/>
            <person name="Lang D."/>
            <person name="Le Bail A."/>
            <person name="Leblanc C."/>
            <person name="Lerouge P."/>
            <person name="Lohr M."/>
            <person name="Lopez P.J."/>
            <person name="Martens C."/>
            <person name="Maumus F."/>
            <person name="Michel G."/>
            <person name="Miranda-Saavedra D."/>
            <person name="Morales J."/>
            <person name="Moreau H."/>
            <person name="Motomura T."/>
            <person name="Nagasato C."/>
            <person name="Napoli C.A."/>
            <person name="Nelson D.R."/>
            <person name="Nyvall-Collen P."/>
            <person name="Peters A.F."/>
            <person name="Pommier C."/>
            <person name="Potin P."/>
            <person name="Poulain J."/>
            <person name="Quesneville H."/>
            <person name="Read B."/>
            <person name="Rensing S.A."/>
            <person name="Ritter A."/>
            <person name="Rousvoal S."/>
            <person name="Samanta M."/>
            <person name="Samson G."/>
            <person name="Schroeder D.C."/>
            <person name="Segurens B."/>
            <person name="Strittmatter M."/>
            <person name="Tonon T."/>
            <person name="Tregear J.W."/>
            <person name="Valentin K."/>
            <person name="von Dassow P."/>
            <person name="Yamagishi T."/>
            <person name="Van de Peer Y."/>
            <person name="Wincker P."/>
        </authorList>
    </citation>
    <scope>NUCLEOTIDE SEQUENCE [LARGE SCALE GENOMIC DNA]</scope>
    <source>
        <strain evidence="18">Ec32 / CCAP1310/4</strain>
    </source>
</reference>
<feature type="region of interest" description="Disordered" evidence="15">
    <location>
        <begin position="253"/>
        <end position="282"/>
    </location>
</feature>
<comment type="cofactor">
    <cofactor evidence="1">
        <name>Mg(2+)</name>
        <dbReference type="ChEBI" id="CHEBI:18420"/>
    </cofactor>
</comment>
<feature type="region of interest" description="Disordered" evidence="15">
    <location>
        <begin position="175"/>
        <end position="199"/>
    </location>
</feature>
<feature type="domain" description="RNB" evidence="16">
    <location>
        <begin position="570"/>
        <end position="964"/>
    </location>
</feature>
<keyword evidence="18" id="KW-1185">Reference proteome</keyword>
<dbReference type="InterPro" id="IPR001900">
    <property type="entry name" value="RNase_II/R"/>
</dbReference>
<keyword evidence="9" id="KW-0269">Exonuclease</keyword>
<dbReference type="InterPro" id="IPR012340">
    <property type="entry name" value="NA-bd_OB-fold"/>
</dbReference>
<evidence type="ECO:0000256" key="8">
    <source>
        <dbReference type="ARBA" id="ARBA00022835"/>
    </source>
</evidence>
<dbReference type="Pfam" id="PF00773">
    <property type="entry name" value="RNB"/>
    <property type="match status" value="1"/>
</dbReference>
<evidence type="ECO:0000256" key="5">
    <source>
        <dbReference type="ARBA" id="ARBA00022552"/>
    </source>
</evidence>
<name>D8LN43_ECTSI</name>
<comment type="similarity">
    <text evidence="3 14">Belongs to the RNR ribonuclease family.</text>
</comment>
<comment type="subcellular location">
    <subcellularLocation>
        <location evidence="2">Nucleus</location>
    </subcellularLocation>
</comment>
<feature type="region of interest" description="Disordered" evidence="15">
    <location>
        <begin position="969"/>
        <end position="1006"/>
    </location>
</feature>
<keyword evidence="7" id="KW-0378">Hydrolase</keyword>
<evidence type="ECO:0000256" key="11">
    <source>
        <dbReference type="ARBA" id="ARBA00022884"/>
    </source>
</evidence>